<dbReference type="Proteomes" id="UP001144347">
    <property type="component" value="Unassembled WGS sequence"/>
</dbReference>
<dbReference type="EMBL" id="JAPWGM010000004">
    <property type="protein sequence ID" value="MCZ4245076.1"/>
    <property type="molecule type" value="Genomic_DNA"/>
</dbReference>
<proteinExistence type="predicted"/>
<sequence length="499" mass="55543">MKKLNALLKLRWIILLFSVFLGVQSCKKNEKIGIPDLTTEQLKSWFDKQSALNSVSKNVFTGYTPNWENIHTTLVDGYRVTEVNFTNPNKVVMLQGQTSDTEREKAQNNTTIKLLLFNQAGSSNITAAYMMLQGSLPQDGKEVHYKDFGSFTGTLSYYNITGKFENGYLLNSGKITRSLEKSVLSPIQILELREKQKTIGAKPGDKLSLYNVNDNCSVEVYDLYYESCTSIQGMPELGNVCSWVYVGSTTIINCIPGSGGGGGTSPDGGYPNIGGGGAQPTIPPVSVDTIMQSKFYKNPKAMCALNKLMQNNYYRAALNKFIGENKPIDLTFKLENIEQQPGFQTLGTTIPNPVTWNANNIDLTLAENLIDNLSSIEVALTLLHEGVHAEVFRKLITIHGPSQLNNANFPTLFNLYTQYRANAAYDHEYIARFYVETIASALKEYDNNKFGIDYYQALAWHGLKGTDAYQALTDIQKSEIETKKATLLSNRSKTNCNDQ</sequence>
<evidence type="ECO:0000313" key="1">
    <source>
        <dbReference type="EMBL" id="MCZ4245076.1"/>
    </source>
</evidence>
<dbReference type="PROSITE" id="PS51257">
    <property type="entry name" value="PROKAR_LIPOPROTEIN"/>
    <property type="match status" value="1"/>
</dbReference>
<gene>
    <name evidence="1" type="ORF">O0955_13770</name>
</gene>
<reference evidence="1" key="1">
    <citation type="submission" date="2022-12" db="EMBL/GenBank/DDBJ databases">
        <title>Genome sequence of HCMS5-2.</title>
        <authorList>
            <person name="Woo H."/>
        </authorList>
    </citation>
    <scope>NUCLEOTIDE SEQUENCE</scope>
    <source>
        <strain evidence="1">HCMS5-2</strain>
    </source>
</reference>
<organism evidence="1 2">
    <name type="scientific">Pedobacter punctiformis</name>
    <dbReference type="NCBI Taxonomy" id="3004097"/>
    <lineage>
        <taxon>Bacteria</taxon>
        <taxon>Pseudomonadati</taxon>
        <taxon>Bacteroidota</taxon>
        <taxon>Sphingobacteriia</taxon>
        <taxon>Sphingobacteriales</taxon>
        <taxon>Sphingobacteriaceae</taxon>
        <taxon>Pedobacter</taxon>
    </lineage>
</organism>
<accession>A0ABT4LAX3</accession>
<evidence type="ECO:0000313" key="2">
    <source>
        <dbReference type="Proteomes" id="UP001144347"/>
    </source>
</evidence>
<name>A0ABT4LAX3_9SPHI</name>
<protein>
    <submittedName>
        <fullName evidence="1">Uncharacterized protein</fullName>
    </submittedName>
</protein>
<keyword evidence="2" id="KW-1185">Reference proteome</keyword>
<dbReference type="RefSeq" id="WP_269428128.1">
    <property type="nucleotide sequence ID" value="NZ_JAPWGM010000004.1"/>
</dbReference>
<comment type="caution">
    <text evidence="1">The sequence shown here is derived from an EMBL/GenBank/DDBJ whole genome shotgun (WGS) entry which is preliminary data.</text>
</comment>